<dbReference type="PIRSF" id="PIRSF021287">
    <property type="entry name" value="Biofilm_formation_YmcA"/>
    <property type="match status" value="1"/>
</dbReference>
<dbReference type="InterPro" id="IPR016783">
    <property type="entry name" value="Biofilm_formation_YmcA"/>
</dbReference>
<dbReference type="EMBL" id="WVTI01000003">
    <property type="protein sequence ID" value="MXS25478.1"/>
    <property type="molecule type" value="Genomic_DNA"/>
</dbReference>
<dbReference type="InterPro" id="IPR010368">
    <property type="entry name" value="Com_YlbF"/>
</dbReference>
<evidence type="ECO:0000313" key="5">
    <source>
        <dbReference type="Proteomes" id="UP000571857"/>
    </source>
</evidence>
<dbReference type="SUPFAM" id="SSF158622">
    <property type="entry name" value="YheA/YmcA-like"/>
    <property type="match status" value="1"/>
</dbReference>
<sequence length="129" mass="15056">MMDPLEKETAVAQELAALRQLLAQHPVVQEFQRIQQRAQKNQKLLELEEAIKQTQKEIVQYEHYDKPEAKKDALRRVAELTQQYDQHPLVIAYRAALQEADELLHYVTTEIQKQVNKAIEEEDAHASKN</sequence>
<dbReference type="InterPro" id="IPR023378">
    <property type="entry name" value="YheA/YmcA-like_dom_sf"/>
</dbReference>
<protein>
    <submittedName>
        <fullName evidence="2">YlbF family regulator</fullName>
    </submittedName>
</protein>
<evidence type="ECO:0000256" key="1">
    <source>
        <dbReference type="SAM" id="Coils"/>
    </source>
</evidence>
<gene>
    <name evidence="3" type="ORF">GTI89_05230</name>
    <name evidence="2" type="ORF">HWH42_08500</name>
</gene>
<dbReference type="PANTHER" id="PTHR38448">
    <property type="entry name" value="REGULATORY PROTEIN YLBF-RELATED"/>
    <property type="match status" value="1"/>
</dbReference>
<dbReference type="AlphaFoldDB" id="A0A3N3X7G5"/>
<dbReference type="Gene3D" id="1.20.1500.10">
    <property type="entry name" value="YheA/YmcA-like"/>
    <property type="match status" value="1"/>
</dbReference>
<reference evidence="2 5" key="2">
    <citation type="submission" date="2020-06" db="EMBL/GenBank/DDBJ databases">
        <title>Crossreactivity between MHC class I-restricted antigens from cancer cells and an enterococcal bacteriophage.</title>
        <authorList>
            <person name="Fluckiger A."/>
            <person name="Daillere R."/>
            <person name="Sassi M."/>
            <person name="Cattoir V."/>
            <person name="Kroemer G."/>
            <person name="Zitvogel L."/>
        </authorList>
    </citation>
    <scope>NUCLEOTIDE SEQUENCE [LARGE SCALE GENOMIC DNA]</scope>
    <source>
        <strain evidence="2 5">EG4</strain>
    </source>
</reference>
<dbReference type="Proteomes" id="UP000571857">
    <property type="component" value="Unassembled WGS sequence"/>
</dbReference>
<dbReference type="Pfam" id="PF06133">
    <property type="entry name" value="Com_YlbF"/>
    <property type="match status" value="1"/>
</dbReference>
<keyword evidence="1" id="KW-0175">Coiled coil</keyword>
<dbReference type="PANTHER" id="PTHR38448:SF1">
    <property type="entry name" value="YLBF FAMILY REGULATOR"/>
    <property type="match status" value="1"/>
</dbReference>
<comment type="caution">
    <text evidence="3">The sequence shown here is derived from an EMBL/GenBank/DDBJ whole genome shotgun (WGS) entry which is preliminary data.</text>
</comment>
<organism evidence="3 4">
    <name type="scientific">Enterococcus gallinarum</name>
    <dbReference type="NCBI Taxonomy" id="1353"/>
    <lineage>
        <taxon>Bacteria</taxon>
        <taxon>Bacillati</taxon>
        <taxon>Bacillota</taxon>
        <taxon>Bacilli</taxon>
        <taxon>Lactobacillales</taxon>
        <taxon>Enterococcaceae</taxon>
        <taxon>Enterococcus</taxon>
    </lineage>
</organism>
<feature type="coiled-coil region" evidence="1">
    <location>
        <begin position="37"/>
        <end position="64"/>
    </location>
</feature>
<evidence type="ECO:0000313" key="4">
    <source>
        <dbReference type="Proteomes" id="UP000439965"/>
    </source>
</evidence>
<name>A0A3N3X7G5_ENTGA</name>
<dbReference type="InterPro" id="IPR052767">
    <property type="entry name" value="Bact_com_dev_regulator"/>
</dbReference>
<dbReference type="OrthoDB" id="2167788at2"/>
<accession>A0A3N3X7G5</accession>
<proteinExistence type="predicted"/>
<dbReference type="EMBL" id="JABXJK010000039">
    <property type="protein sequence ID" value="MBA0972625.1"/>
    <property type="molecule type" value="Genomic_DNA"/>
</dbReference>
<evidence type="ECO:0000313" key="2">
    <source>
        <dbReference type="EMBL" id="MBA0972625.1"/>
    </source>
</evidence>
<reference evidence="3 4" key="1">
    <citation type="submission" date="2019-04" db="EMBL/GenBank/DDBJ databases">
        <title>Step-wise assembly of the neonatal virome modulated by breast feeding.</title>
        <authorList>
            <person name="Liang G."/>
            <person name="Bushman F."/>
        </authorList>
    </citation>
    <scope>NUCLEOTIDE SEQUENCE [LARGE SCALE GENOMIC DNA]</scope>
    <source>
        <strain evidence="3 4">E3404</strain>
    </source>
</reference>
<dbReference type="Proteomes" id="UP000439965">
    <property type="component" value="Unassembled WGS sequence"/>
</dbReference>
<evidence type="ECO:0000313" key="3">
    <source>
        <dbReference type="EMBL" id="MXS25478.1"/>
    </source>
</evidence>